<organism evidence="1 2">
    <name type="scientific">Saprolegnia diclina (strain VS20)</name>
    <dbReference type="NCBI Taxonomy" id="1156394"/>
    <lineage>
        <taxon>Eukaryota</taxon>
        <taxon>Sar</taxon>
        <taxon>Stramenopiles</taxon>
        <taxon>Oomycota</taxon>
        <taxon>Saprolegniomycetes</taxon>
        <taxon>Saprolegniales</taxon>
        <taxon>Saprolegniaceae</taxon>
        <taxon>Saprolegnia</taxon>
    </lineage>
</organism>
<dbReference type="AlphaFoldDB" id="T0QKW7"/>
<proteinExistence type="predicted"/>
<dbReference type="VEuPathDB" id="FungiDB:SDRG_08209"/>
<dbReference type="Proteomes" id="UP000030762">
    <property type="component" value="Unassembled WGS sequence"/>
</dbReference>
<accession>T0QKW7</accession>
<dbReference type="GeneID" id="19948936"/>
<dbReference type="InterPro" id="IPR032675">
    <property type="entry name" value="LRR_dom_sf"/>
</dbReference>
<sequence length="341" mass="37281">MPSNARGVMSTLMTLLEDKPYLWPVTNADVLNVFNASMVAASLPAIRLLWIKDGSDIDELCGSLSLPLATPVRATVFYPQFPSTAWVANIVDLTIVVTSTPLDGRDLQKKLAARPQAKAFKLLRINFVARVAKTLAHALLSSKTLRTIKLLDVSNVLSAFLDPYYAPLPSQLRNLALDFTADWDDVPTLADKLAPLTIRSLDLRFDTSPDISCVLAVLPPTLRKLKVDHVRTTSFPKLPRLQQLGLWSTPLTDKAVADISALLAASTTLSRLNLAESGVPKDQLRTILYALPRCLSRQATACTARLPVAMDTEALVATVLFQTRNTQPFQSSSSDVHSPKQ</sequence>
<name>T0QKW7_SAPDV</name>
<evidence type="ECO:0000313" key="1">
    <source>
        <dbReference type="EMBL" id="EQC34440.1"/>
    </source>
</evidence>
<dbReference type="EMBL" id="JH767155">
    <property type="protein sequence ID" value="EQC34440.1"/>
    <property type="molecule type" value="Genomic_DNA"/>
</dbReference>
<dbReference type="InParanoid" id="T0QKW7"/>
<keyword evidence="2" id="KW-1185">Reference proteome</keyword>
<dbReference type="SUPFAM" id="SSF52047">
    <property type="entry name" value="RNI-like"/>
    <property type="match status" value="1"/>
</dbReference>
<protein>
    <submittedName>
        <fullName evidence="1">Uncharacterized protein</fullName>
    </submittedName>
</protein>
<dbReference type="Gene3D" id="3.80.10.10">
    <property type="entry name" value="Ribonuclease Inhibitor"/>
    <property type="match status" value="1"/>
</dbReference>
<evidence type="ECO:0000313" key="2">
    <source>
        <dbReference type="Proteomes" id="UP000030762"/>
    </source>
</evidence>
<dbReference type="RefSeq" id="XP_008612302.1">
    <property type="nucleotide sequence ID" value="XM_008614080.1"/>
</dbReference>
<gene>
    <name evidence="1" type="ORF">SDRG_08209</name>
</gene>
<reference evidence="1 2" key="1">
    <citation type="submission" date="2012-04" db="EMBL/GenBank/DDBJ databases">
        <title>The Genome Sequence of Saprolegnia declina VS20.</title>
        <authorList>
            <consortium name="The Broad Institute Genome Sequencing Platform"/>
            <person name="Russ C."/>
            <person name="Nusbaum C."/>
            <person name="Tyler B."/>
            <person name="van West P."/>
            <person name="Dieguez-Uribeondo J."/>
            <person name="de Bruijn I."/>
            <person name="Tripathy S."/>
            <person name="Jiang R."/>
            <person name="Young S.K."/>
            <person name="Zeng Q."/>
            <person name="Gargeya S."/>
            <person name="Fitzgerald M."/>
            <person name="Haas B."/>
            <person name="Abouelleil A."/>
            <person name="Alvarado L."/>
            <person name="Arachchi H.M."/>
            <person name="Berlin A."/>
            <person name="Chapman S.B."/>
            <person name="Goldberg J."/>
            <person name="Griggs A."/>
            <person name="Gujja S."/>
            <person name="Hansen M."/>
            <person name="Howarth C."/>
            <person name="Imamovic A."/>
            <person name="Larimer J."/>
            <person name="McCowen C."/>
            <person name="Montmayeur A."/>
            <person name="Murphy C."/>
            <person name="Neiman D."/>
            <person name="Pearson M."/>
            <person name="Priest M."/>
            <person name="Roberts A."/>
            <person name="Saif S."/>
            <person name="Shea T."/>
            <person name="Sisk P."/>
            <person name="Sykes S."/>
            <person name="Wortman J."/>
            <person name="Nusbaum C."/>
            <person name="Birren B."/>
        </authorList>
    </citation>
    <scope>NUCLEOTIDE SEQUENCE [LARGE SCALE GENOMIC DNA]</scope>
    <source>
        <strain evidence="1 2">VS20</strain>
    </source>
</reference>